<accession>A0A9P9HJG2</accession>
<evidence type="ECO:0000256" key="2">
    <source>
        <dbReference type="SAM" id="MobiDB-lite"/>
    </source>
</evidence>
<name>A0A9P9HJG2_FUSSL</name>
<feature type="region of interest" description="Disordered" evidence="2">
    <location>
        <begin position="1"/>
        <end position="80"/>
    </location>
</feature>
<organism evidence="3 4">
    <name type="scientific">Fusarium solani</name>
    <name type="common">Filamentous fungus</name>
    <dbReference type="NCBI Taxonomy" id="169388"/>
    <lineage>
        <taxon>Eukaryota</taxon>
        <taxon>Fungi</taxon>
        <taxon>Dikarya</taxon>
        <taxon>Ascomycota</taxon>
        <taxon>Pezizomycotina</taxon>
        <taxon>Sordariomycetes</taxon>
        <taxon>Hypocreomycetidae</taxon>
        <taxon>Hypocreales</taxon>
        <taxon>Nectriaceae</taxon>
        <taxon>Fusarium</taxon>
        <taxon>Fusarium solani species complex</taxon>
    </lineage>
</organism>
<comment type="caution">
    <text evidence="3">The sequence shown here is derived from an EMBL/GenBank/DDBJ whole genome shotgun (WGS) entry which is preliminary data.</text>
</comment>
<evidence type="ECO:0000313" key="4">
    <source>
        <dbReference type="Proteomes" id="UP000736672"/>
    </source>
</evidence>
<reference evidence="3" key="1">
    <citation type="journal article" date="2021" name="Nat. Commun.">
        <title>Genetic determinants of endophytism in the Arabidopsis root mycobiome.</title>
        <authorList>
            <person name="Mesny F."/>
            <person name="Miyauchi S."/>
            <person name="Thiergart T."/>
            <person name="Pickel B."/>
            <person name="Atanasova L."/>
            <person name="Karlsson M."/>
            <person name="Huettel B."/>
            <person name="Barry K.W."/>
            <person name="Haridas S."/>
            <person name="Chen C."/>
            <person name="Bauer D."/>
            <person name="Andreopoulos W."/>
            <person name="Pangilinan J."/>
            <person name="LaButti K."/>
            <person name="Riley R."/>
            <person name="Lipzen A."/>
            <person name="Clum A."/>
            <person name="Drula E."/>
            <person name="Henrissat B."/>
            <person name="Kohler A."/>
            <person name="Grigoriev I.V."/>
            <person name="Martin F.M."/>
            <person name="Hacquard S."/>
        </authorList>
    </citation>
    <scope>NUCLEOTIDE SEQUENCE</scope>
    <source>
        <strain evidence="3">FSSC 5 MPI-SDFR-AT-0091</strain>
    </source>
</reference>
<feature type="coiled-coil region" evidence="1">
    <location>
        <begin position="133"/>
        <end position="167"/>
    </location>
</feature>
<protein>
    <submittedName>
        <fullName evidence="3">Uncharacterized protein</fullName>
    </submittedName>
</protein>
<dbReference type="EMBL" id="JAGTJS010000009">
    <property type="protein sequence ID" value="KAH7258739.1"/>
    <property type="molecule type" value="Genomic_DNA"/>
</dbReference>
<dbReference type="OrthoDB" id="10458301at2759"/>
<feature type="compositionally biased region" description="Polar residues" evidence="2">
    <location>
        <begin position="68"/>
        <end position="80"/>
    </location>
</feature>
<gene>
    <name evidence="3" type="ORF">B0J15DRAFT_548881</name>
</gene>
<sequence length="284" mass="30928">MAAMKRLQDKGPRRSRPTENPPRRVGHASGSRDAPPSQSRASYTSGSTDAPPGYRRAGHVSGFHDAPPSQSHVGHASGFNSHSLDNSFHALESGIQALQQQLDDERAARVAGDDRLERRAEEIAVQCNRRTEIDEHRRENRALQARLEELTRENQALHTRVEQLVAEQSAAEISASQPRTSQSPANWEVRTRIGSQGRRTRIDLVNPNPGGPQNDIVADDGRGYGGVIGKTSTPSIVAEVVAQMQRLTGCEAFVFTAEPVFFDAGNEPLGTDAASHGEFEDEVV</sequence>
<proteinExistence type="predicted"/>
<feature type="compositionally biased region" description="Polar residues" evidence="2">
    <location>
        <begin position="36"/>
        <end position="48"/>
    </location>
</feature>
<evidence type="ECO:0000256" key="1">
    <source>
        <dbReference type="SAM" id="Coils"/>
    </source>
</evidence>
<dbReference type="Proteomes" id="UP000736672">
    <property type="component" value="Unassembled WGS sequence"/>
</dbReference>
<keyword evidence="4" id="KW-1185">Reference proteome</keyword>
<dbReference type="Gene3D" id="1.20.5.170">
    <property type="match status" value="1"/>
</dbReference>
<keyword evidence="1" id="KW-0175">Coiled coil</keyword>
<dbReference type="AlphaFoldDB" id="A0A9P9HJG2"/>
<feature type="compositionally biased region" description="Basic and acidic residues" evidence="2">
    <location>
        <begin position="1"/>
        <end position="12"/>
    </location>
</feature>
<evidence type="ECO:0000313" key="3">
    <source>
        <dbReference type="EMBL" id="KAH7258739.1"/>
    </source>
</evidence>